<evidence type="ECO:0000256" key="1">
    <source>
        <dbReference type="SAM" id="MobiDB-lite"/>
    </source>
</evidence>
<dbReference type="OrthoDB" id="55458at2759"/>
<sequence>MSPPTLPRPSKDETYPLNYLSKKLNNRAAYQITTKGNYEEGINILTKALRLNERSMIERKNESFCTCKCCCIDSDLVLEEEEKCLTTIIPDIDNDVDSNFDNNKKERHSRNNSVDFSSENTMDCDNVTNNNNDDTPFTHRRQQQMKKTQEMNDDSNNNNDDGFVYRRLLLVNNRSIEEDHFMGATLSLIIIFNLALAHHLMSIDITNNESLASSTTIGYCSTNNKKLNALQRALKLYELAYQLHIKYIEHLSQCNTLTTTDADEDDEDDGNGNHTKRITITLHLTMIFSNNLGQIHRVAGNTKKYIMCLQHLLNNIMYMGQQSQHVNVLDSKEFDGFFHNISPIVFNGVCASAA</sequence>
<organism evidence="2 3">
    <name type="scientific">Fragilariopsis cylindrus CCMP1102</name>
    <dbReference type="NCBI Taxonomy" id="635003"/>
    <lineage>
        <taxon>Eukaryota</taxon>
        <taxon>Sar</taxon>
        <taxon>Stramenopiles</taxon>
        <taxon>Ochrophyta</taxon>
        <taxon>Bacillariophyta</taxon>
        <taxon>Bacillariophyceae</taxon>
        <taxon>Bacillariophycidae</taxon>
        <taxon>Bacillariales</taxon>
        <taxon>Bacillariaceae</taxon>
        <taxon>Fragilariopsis</taxon>
    </lineage>
</organism>
<feature type="compositionally biased region" description="Low complexity" evidence="1">
    <location>
        <begin position="120"/>
        <end position="135"/>
    </location>
</feature>
<feature type="region of interest" description="Disordered" evidence="1">
    <location>
        <begin position="95"/>
        <end position="157"/>
    </location>
</feature>
<dbReference type="AlphaFoldDB" id="A0A1E7EIF8"/>
<dbReference type="KEGG" id="fcy:FRACYDRAFT_258703"/>
<evidence type="ECO:0000313" key="2">
    <source>
        <dbReference type="EMBL" id="OEU05671.1"/>
    </source>
</evidence>
<dbReference type="InParanoid" id="A0A1E7EIF8"/>
<protein>
    <submittedName>
        <fullName evidence="2">Uncharacterized protein</fullName>
    </submittedName>
</protein>
<name>A0A1E7EIF8_9STRA</name>
<gene>
    <name evidence="2" type="ORF">FRACYDRAFT_258703</name>
</gene>
<dbReference type="EMBL" id="KV784580">
    <property type="protein sequence ID" value="OEU05671.1"/>
    <property type="molecule type" value="Genomic_DNA"/>
</dbReference>
<proteinExistence type="predicted"/>
<evidence type="ECO:0000313" key="3">
    <source>
        <dbReference type="Proteomes" id="UP000095751"/>
    </source>
</evidence>
<keyword evidence="3" id="KW-1185">Reference proteome</keyword>
<accession>A0A1E7EIF8</accession>
<reference evidence="2 3" key="1">
    <citation type="submission" date="2016-09" db="EMBL/GenBank/DDBJ databases">
        <title>Extensive genetic diversity and differential bi-allelic expression allows diatom success in the polar Southern Ocean.</title>
        <authorList>
            <consortium name="DOE Joint Genome Institute"/>
            <person name="Mock T."/>
            <person name="Otillar R.P."/>
            <person name="Strauss J."/>
            <person name="Dupont C."/>
            <person name="Frickenhaus S."/>
            <person name="Maumus F."/>
            <person name="Mcmullan M."/>
            <person name="Sanges R."/>
            <person name="Schmutz J."/>
            <person name="Toseland A."/>
            <person name="Valas R."/>
            <person name="Veluchamy A."/>
            <person name="Ward B.J."/>
            <person name="Allen A."/>
            <person name="Barry K."/>
            <person name="Falciatore A."/>
            <person name="Ferrante M."/>
            <person name="Fortunato A.E."/>
            <person name="Gloeckner G."/>
            <person name="Gruber A."/>
            <person name="Hipkin R."/>
            <person name="Janech M."/>
            <person name="Kroth P."/>
            <person name="Leese F."/>
            <person name="Lindquist E."/>
            <person name="Lyon B.R."/>
            <person name="Martin J."/>
            <person name="Mayer C."/>
            <person name="Parker M."/>
            <person name="Quesneville H."/>
            <person name="Raymond J."/>
            <person name="Uhlig C."/>
            <person name="Valentin K.U."/>
            <person name="Worden A.Z."/>
            <person name="Armbrust E.V."/>
            <person name="Bowler C."/>
            <person name="Green B."/>
            <person name="Moulton V."/>
            <person name="Van Oosterhout C."/>
            <person name="Grigoriev I."/>
        </authorList>
    </citation>
    <scope>NUCLEOTIDE SEQUENCE [LARGE SCALE GENOMIC DNA]</scope>
    <source>
        <strain evidence="2 3">CCMP1102</strain>
    </source>
</reference>
<dbReference type="Proteomes" id="UP000095751">
    <property type="component" value="Unassembled WGS sequence"/>
</dbReference>